<dbReference type="Pfam" id="PF12680">
    <property type="entry name" value="SnoaL_2"/>
    <property type="match status" value="1"/>
</dbReference>
<dbReference type="OrthoDB" id="5793381at2759"/>
<gene>
    <name evidence="2" type="ORF">BXYJ_LOCUS6172</name>
</gene>
<evidence type="ECO:0000313" key="3">
    <source>
        <dbReference type="Proteomes" id="UP000095284"/>
    </source>
</evidence>
<evidence type="ECO:0000313" key="4">
    <source>
        <dbReference type="Proteomes" id="UP000659654"/>
    </source>
</evidence>
<proteinExistence type="predicted"/>
<accession>A0A1I7RZD4</accession>
<dbReference type="Proteomes" id="UP000095284">
    <property type="component" value="Unplaced"/>
</dbReference>
<dbReference type="Gene3D" id="3.10.450.50">
    <property type="match status" value="1"/>
</dbReference>
<dbReference type="InterPro" id="IPR037401">
    <property type="entry name" value="SnoaL-like"/>
</dbReference>
<dbReference type="SMR" id="A0A1I7RZD4"/>
<dbReference type="InterPro" id="IPR032710">
    <property type="entry name" value="NTF2-like_dom_sf"/>
</dbReference>
<evidence type="ECO:0000259" key="1">
    <source>
        <dbReference type="Pfam" id="PF12680"/>
    </source>
</evidence>
<organism evidence="3 5">
    <name type="scientific">Bursaphelenchus xylophilus</name>
    <name type="common">Pinewood nematode worm</name>
    <name type="synonym">Aphelenchoides xylophilus</name>
    <dbReference type="NCBI Taxonomy" id="6326"/>
    <lineage>
        <taxon>Eukaryota</taxon>
        <taxon>Metazoa</taxon>
        <taxon>Ecdysozoa</taxon>
        <taxon>Nematoda</taxon>
        <taxon>Chromadorea</taxon>
        <taxon>Rhabditida</taxon>
        <taxon>Tylenchina</taxon>
        <taxon>Tylenchomorpha</taxon>
        <taxon>Aphelenchoidea</taxon>
        <taxon>Aphelenchoididae</taxon>
        <taxon>Bursaphelenchus</taxon>
    </lineage>
</organism>
<protein>
    <submittedName>
        <fullName evidence="2">(pine wood nematode) hypothetical protein</fullName>
    </submittedName>
    <submittedName>
        <fullName evidence="5">SnoaL-like domain-containing protein</fullName>
    </submittedName>
</protein>
<dbReference type="AlphaFoldDB" id="A0A1I7RZD4"/>
<dbReference type="WBParaSite" id="BXY_0610400.1">
    <property type="protein sequence ID" value="BXY_0610400.1"/>
    <property type="gene ID" value="BXY_0610400"/>
</dbReference>
<dbReference type="EMBL" id="CAJFCV020000003">
    <property type="protein sequence ID" value="CAG9106564.1"/>
    <property type="molecule type" value="Genomic_DNA"/>
</dbReference>
<keyword evidence="4" id="KW-1185">Reference proteome</keyword>
<dbReference type="Proteomes" id="UP000659654">
    <property type="component" value="Unassembled WGS sequence"/>
</dbReference>
<reference evidence="2" key="2">
    <citation type="submission" date="2020-09" db="EMBL/GenBank/DDBJ databases">
        <authorList>
            <person name="Kikuchi T."/>
        </authorList>
    </citation>
    <scope>NUCLEOTIDE SEQUENCE</scope>
    <source>
        <strain evidence="2">Ka4C1</strain>
    </source>
</reference>
<dbReference type="EMBL" id="CAJFDI010000003">
    <property type="protein sequence ID" value="CAD5220425.1"/>
    <property type="molecule type" value="Genomic_DNA"/>
</dbReference>
<reference evidence="5" key="1">
    <citation type="submission" date="2016-11" db="UniProtKB">
        <authorList>
            <consortium name="WormBaseParasite"/>
        </authorList>
    </citation>
    <scope>IDENTIFICATION</scope>
</reference>
<name>A0A1I7RZD4_BURXY</name>
<dbReference type="SUPFAM" id="SSF54427">
    <property type="entry name" value="NTF2-like"/>
    <property type="match status" value="1"/>
</dbReference>
<evidence type="ECO:0000313" key="5">
    <source>
        <dbReference type="WBParaSite" id="BXY_0610400.1"/>
    </source>
</evidence>
<sequence>MGYSKEELENLLKVSEDAADVAVELKDHEGISKLYHEDAVLIHSGSNATYGRKAIADNFVQLMKLFDKFVLKKGDIWEVNDAEYIVRKGEFRFDDNPKWMTYIQFYKRSEDGNYLIVYDKFDL</sequence>
<evidence type="ECO:0000313" key="2">
    <source>
        <dbReference type="EMBL" id="CAD5220425.1"/>
    </source>
</evidence>
<feature type="domain" description="SnoaL-like" evidence="1">
    <location>
        <begin position="22"/>
        <end position="112"/>
    </location>
</feature>
<dbReference type="Proteomes" id="UP000582659">
    <property type="component" value="Unassembled WGS sequence"/>
</dbReference>